<proteinExistence type="predicted"/>
<feature type="domain" description="G8" evidence="7">
    <location>
        <begin position="1575"/>
        <end position="1696"/>
    </location>
</feature>
<dbReference type="SUPFAM" id="SSF56988">
    <property type="entry name" value="Anthrax protective antigen"/>
    <property type="match status" value="1"/>
</dbReference>
<dbReference type="InterPro" id="IPR012334">
    <property type="entry name" value="Pectin_lyas_fold"/>
</dbReference>
<dbReference type="Pfam" id="PF10162">
    <property type="entry name" value="G8"/>
    <property type="match status" value="2"/>
</dbReference>
<dbReference type="InterPro" id="IPR013783">
    <property type="entry name" value="Ig-like_fold"/>
</dbReference>
<dbReference type="SUPFAM" id="SSF81296">
    <property type="entry name" value="E set domains"/>
    <property type="match status" value="8"/>
</dbReference>
<dbReference type="Pfam" id="PF24606">
    <property type="entry name" value="CEMIP_beta-hel"/>
    <property type="match status" value="1"/>
</dbReference>
<protein>
    <submittedName>
        <fullName evidence="9">PKHD1 ciliary IPT domain containing fibrocystin/polyductin</fullName>
    </submittedName>
</protein>
<keyword evidence="6" id="KW-0812">Transmembrane</keyword>
<evidence type="ECO:0000256" key="3">
    <source>
        <dbReference type="ARBA" id="ARBA00022729"/>
    </source>
</evidence>
<evidence type="ECO:0000256" key="4">
    <source>
        <dbReference type="ARBA" id="ARBA00022737"/>
    </source>
</evidence>
<dbReference type="PANTHER" id="PTHR46769:SF1">
    <property type="entry name" value="FIBROCYSTIN"/>
    <property type="match status" value="1"/>
</dbReference>
<feature type="domain" description="G8" evidence="7">
    <location>
        <begin position="2376"/>
        <end position="2502"/>
    </location>
</feature>
<dbReference type="Pfam" id="PF01833">
    <property type="entry name" value="TIG"/>
    <property type="match status" value="8"/>
</dbReference>
<feature type="transmembrane region" description="Helical" evidence="6">
    <location>
        <begin position="301"/>
        <end position="322"/>
    </location>
</feature>
<dbReference type="PROSITE" id="PS51484">
    <property type="entry name" value="G8"/>
    <property type="match status" value="2"/>
</dbReference>
<keyword evidence="6" id="KW-1133">Transmembrane helix</keyword>
<dbReference type="InterPro" id="IPR002909">
    <property type="entry name" value="IPT_dom"/>
</dbReference>
<reference evidence="9" key="1">
    <citation type="submission" date="2025-08" db="UniProtKB">
        <authorList>
            <consortium name="Ensembl"/>
        </authorList>
    </citation>
    <scope>IDENTIFICATION</scope>
</reference>
<organism evidence="9 10">
    <name type="scientific">Amazona collaria</name>
    <name type="common">yellow-billed parrot</name>
    <dbReference type="NCBI Taxonomy" id="241587"/>
    <lineage>
        <taxon>Eukaryota</taxon>
        <taxon>Metazoa</taxon>
        <taxon>Chordata</taxon>
        <taxon>Craniata</taxon>
        <taxon>Vertebrata</taxon>
        <taxon>Euteleostomi</taxon>
        <taxon>Archelosauria</taxon>
        <taxon>Archosauria</taxon>
        <taxon>Dinosauria</taxon>
        <taxon>Saurischia</taxon>
        <taxon>Theropoda</taxon>
        <taxon>Coelurosauria</taxon>
        <taxon>Aves</taxon>
        <taxon>Neognathae</taxon>
        <taxon>Neoaves</taxon>
        <taxon>Telluraves</taxon>
        <taxon>Australaves</taxon>
        <taxon>Psittaciformes</taxon>
        <taxon>Psittacidae</taxon>
        <taxon>Amazona</taxon>
    </lineage>
</organism>
<dbReference type="PANTHER" id="PTHR46769">
    <property type="entry name" value="POLYCYSTIC KIDNEY AND HEPATIC DISEASE 1 (AUTOSOMAL RECESSIVE)-LIKE 1"/>
    <property type="match status" value="1"/>
</dbReference>
<dbReference type="Proteomes" id="UP000694522">
    <property type="component" value="Unplaced"/>
</dbReference>
<keyword evidence="4" id="KW-0677">Repeat</keyword>
<dbReference type="InterPro" id="IPR052387">
    <property type="entry name" value="Fibrocystin"/>
</dbReference>
<reference evidence="9" key="2">
    <citation type="submission" date="2025-09" db="UniProtKB">
        <authorList>
            <consortium name="Ensembl"/>
        </authorList>
    </citation>
    <scope>IDENTIFICATION</scope>
</reference>
<accession>A0A8B9G2N7</accession>
<comment type="subcellular location">
    <subcellularLocation>
        <location evidence="1">Cell membrane</location>
    </subcellularLocation>
</comment>
<evidence type="ECO:0000256" key="6">
    <source>
        <dbReference type="SAM" id="Phobius"/>
    </source>
</evidence>
<dbReference type="InterPro" id="IPR014756">
    <property type="entry name" value="Ig_E-set"/>
</dbReference>
<dbReference type="InterPro" id="IPR011050">
    <property type="entry name" value="Pectin_lyase_fold/virulence"/>
</dbReference>
<dbReference type="SUPFAM" id="SSF51126">
    <property type="entry name" value="Pectin lyase-like"/>
    <property type="match status" value="3"/>
</dbReference>
<dbReference type="InterPro" id="IPR055401">
    <property type="entry name" value="CEMIP_beta-hel_dom"/>
</dbReference>
<dbReference type="Ensembl" id="ENSACOT00000018864.1">
    <property type="protein sequence ID" value="ENSACOP00000018199.1"/>
    <property type="gene ID" value="ENSACOG00000012541.1"/>
</dbReference>
<dbReference type="Gene3D" id="2.60.40.10">
    <property type="entry name" value="Immunoglobulins"/>
    <property type="match status" value="6"/>
</dbReference>
<dbReference type="InterPro" id="IPR037524">
    <property type="entry name" value="PA14/GLEYA"/>
</dbReference>
<evidence type="ECO:0000256" key="1">
    <source>
        <dbReference type="ARBA" id="ARBA00004236"/>
    </source>
</evidence>
<evidence type="ECO:0000313" key="10">
    <source>
        <dbReference type="Proteomes" id="UP000694522"/>
    </source>
</evidence>
<dbReference type="SMART" id="SM01225">
    <property type="entry name" value="G8"/>
    <property type="match status" value="2"/>
</dbReference>
<dbReference type="Gene3D" id="2.160.20.10">
    <property type="entry name" value="Single-stranded right-handed beta-helix, Pectin lyase-like"/>
    <property type="match status" value="2"/>
</dbReference>
<evidence type="ECO:0000259" key="8">
    <source>
        <dbReference type="PROSITE" id="PS51820"/>
    </source>
</evidence>
<dbReference type="GO" id="GO:0005886">
    <property type="term" value="C:plasma membrane"/>
    <property type="evidence" value="ECO:0007669"/>
    <property type="project" value="UniProtKB-SubCell"/>
</dbReference>
<keyword evidence="5" id="KW-0325">Glycoprotein</keyword>
<dbReference type="SMART" id="SM00429">
    <property type="entry name" value="IPT"/>
    <property type="match status" value="4"/>
</dbReference>
<evidence type="ECO:0000259" key="7">
    <source>
        <dbReference type="PROSITE" id="PS51484"/>
    </source>
</evidence>
<dbReference type="CDD" id="cd00603">
    <property type="entry name" value="IPT_PCSR"/>
    <property type="match status" value="6"/>
</dbReference>
<feature type="transmembrane region" description="Helical" evidence="6">
    <location>
        <begin position="846"/>
        <end position="866"/>
    </location>
</feature>
<feature type="domain" description="PA14" evidence="8">
    <location>
        <begin position="92"/>
        <end position="249"/>
    </location>
</feature>
<evidence type="ECO:0000256" key="5">
    <source>
        <dbReference type="ARBA" id="ARBA00023180"/>
    </source>
</evidence>
<dbReference type="InterPro" id="IPR019316">
    <property type="entry name" value="G8_domain"/>
</dbReference>
<evidence type="ECO:0000256" key="2">
    <source>
        <dbReference type="ARBA" id="ARBA00022475"/>
    </source>
</evidence>
<keyword evidence="3" id="KW-0732">Signal</keyword>
<sequence length="3463" mass="380354">KGKSAVHKGAWLISAKQELFLYQTHSEIASVFPAGGSLGGGTDLTVTGDFFEEPVQVTVAGVPCKVKHVSPKQIRCITEPVGKGKRLDAPQPGNRGLLFEVWDDTSDLTEAGPGYRWQFVHNASSPVGFLTGAKKSFSSRLRGFFVAPETNNYTFWIQADGQASLYISLSQDPEHKVKIASLPAGNSEWSENWVKNWGEHWQPKSKKFELTSQTRYYLEALHHGKAPSNGMRVGVQIHNTWLNPHVVNNYYIERHEIRARALHLPEVQVSAVCLTLRAGLTLIQVDVDGSKAILKSRTDKFWVLSFCIFVNLLTAVVSSVSFSNPLSPLAFLPLSDMKDIITTGHTDSVTEPFCGRFSVHRPSQLVKTCSWTFTCTDLWKGCVNLSVLLQDRPANSPVFVHKIDSLQKETSGSFYLDEIIIADRTVTVSQRDPKPPQPDGRIVEAVYVVGSSPTYNVSWMVSGCSSSLPLLSLSCCFLMSFADVSVNTSSSHLRKLLQDSTDNSTAPYFNSSDFIVTKDSDSCYESIWTLTWKTKAGDLPNVISVSAENLTGLEPTVSSRVVYDGGVFIGPIFGDMLATFNNKTQCRSMSLTCIRVTYFYDGSQATVVIRGAGFTEEKSALQVKVNNTTCHVITLNQTEVVCQMESLPVGVYQMMLLVRPYGFALNGSTGESIFLRVEPNLVAIVPPTTSDIGGLRVALSGTNLEGVNLVLFGSQPCPILEDSRNSTRIECTVPFRVRNYIFWETACSLWPFLCFLGLSYARGRGNGNSGRLNMPGTIVLADFASYRDSDIKVQIGDSWPQIQAQTDHSVTVMLPALTAGWYNVSVTINGVAVTWNGYVNMVYFKMYISFCLLFGGTLLTISGVGFSQNPALVSVSMNSKTCKVTHLTEDTVWCLTPPAANLSNEDSQEISVRVNIVISSRSIQHVLFAKRTITFNYQRALTPLITAVKMEITGNSLLLSIQGINITGSVAKLGHSECELEFQHGNESAMFCQCSLPLNSLEPGIFPVQVMQGQLGYARVTARLQTLKITPWVISVFPSQGSICGGMLLTVSGIALKSRRNLVQVSLQSNYSCEVQNSGDNTISCIVLPGAHPFHYQWLAGASWALNVTAIVNGISSVCLGDCTLHLHEQWTPLVDSVTWETNGTFTYVSIKGQKLAWPNDRPIVYVNNQAICEVTFWNETSIKCQMDCISPGEYNISIFNRKSGQACFRKAVPVLTLLPQVHRFYPQNFSTNGGGQLTLAGLALKGKRMTSVLIDHRPCLILSVTCAAIQCTVPPGNGNRSLTLKVDGITYYLGRISYNEDFTPALLSLATTGLLLTMRVSRITEMDTVYVFVGDFACSGVTITNSTLQCSAPLLPVGHYSVLGLDVPRGWASSNLTFTSEMMVTAMHHNWGGLNGGAIYLRGIGFSPGKTLVTVCGTNCGLLGNTTMTDLTCLAPRLQASLAILCGLTHSSADCREDRDTFIECDVKVTVGSFHLKESVSYLYVCEDSPPQWHQKDVNPPQRHFAGLFISPKVERDEVLIYNSSCNITMETEAEMECEGANQPITAKITEIWKNWGQNTQLALQFCGQWDKDSSWPAGHQPRDGDNVTIEEGRTLLLGTTTNNLNLLHLKGGKLLITGPGPVELHAHYILISDGGELRVGSPGAPFHHKAHIYLYGSLHSPPLVPYGVKFLAVRNGTLSIHGWMPEVSFTHLKSSAHANDTRLVLQEPVDWQPGDEIVVGRTGHGDVQQEEEMAVIESVNNTELYLKSPLRYSHSIGEGWVNGQGLPLSALVALISRRVVVQGNVTMERTSHLRQCVKAGVARGGSRCLYKRSERVLGARDLGAILVVEAFQGEASRLQVEGVQFRHMGQAFRQHLSALTVADSYIRGCCVLGSFGQGLRLTGISNLSVDSNVFYNISGHGLLLGNELIYLSLEEHHYGLEEGNSVNNNIVISLSGTDGLSNIETLSPAGIYIRAPANHIKGNTVCAAGYGYLFHLSPEGPSKMPLLSFSENVAHSCTRYGLLVYPEYLPDSPNRPVQFSSFRAWSCQGGAQIFSSSNLELQKFQIYACKDFGIDIVESLGNTSVADSVLTGHIGQKDRTCMSAGLQTPKRYQLFISNTAFRNFDVNTCAAIKTCSGCYQGQGGFTVRAERLTFINSPFQVSFPFPNSAILEDLDGSVTGQKGSHLLPHTDVLAVSCTTSANFSQASESSVCGSDLVFHRMSLHLKEAPHIPYNLTVTDSRNKTTTVNYVPDTLSNLYGWIVLLLDKETYTLAFDNPLVSKQLQYSVTFSNFMIGNYVLVEHKDLPANPEVVVSCGATTGQPLQSPPSYGHHRSCDWYLDSRLRKLTYLGNSSVLVILQLLEALRPAGGVSTAAVPSDAVLKWSHPETWNDVEKGWGGSNYSIPGPGEDVIVLPNRTILVDTALPPLRGLYILGTLLFPSNSSNVLSAACIVVAGGTLKVGSIHHPLERDLKLLVLLRASEGIYCDQLEEINVHPGSIGVYGQVQIYSAYPKTSWTHLGTNVAPGNERIFVEDKVDWNRGGDIVISSSSYEAHQAEVVTLKEVNGHNIKINERLLHRHIGHSHDTDDSKHIPLAAEVGLLTRNVQIKSDVACTGRMLVGRFTDSSGTEFEGILQLLNVEFLNFGPPQLSVIEFRNISQESSVVSSSINGGCGAGIKAVMSNWILLRDNMVFNTVGPGIDLEGQNHSLIRNLVILSRQPEDSLNWVAGIKTNLAIGVSLCGNAVAGSERIGFHIRGQECLLDGGYCSENVAHSNLHGIHLYQGDGFQTCTRITGFLSYKNYDYGIMFHLGSSVIIDNMVLVDNTVGLLPVVYCLYAKQCQTGKRFIELRNSTIVATSSTFDCIRDRIKPHSADQTAKDRPPSYPLRGRVGILWPTFTTVPNQRPDNPWHKTGNCTKVLGLMKLEEVTFTGFTKSCYSEDRDVCIMSSADHLGIMPLITAETSKMLHINEKDKFYFHPTSQSRKRMDAMFPEKRCRGSRKALFKDLDGSILNLEPPVAVFPNSEFEWTQFYLQAGIYRDDSKCIFKSSAQVYYCKQADHAFVILENLDRRMVSQRLFPMVAVTGSFMDTFSDVTLYTLCYPTEHHSTVFSVLPSTKLTTVCFPNLEPLTFRLYLLSGQNTSRLPLAIFYNEPLSLRVFVQGKYVSPTPPSFSLNEGAGANYFSFENNLLYVLLHEKEPVEVVAGLSLLLAFTVTEAVGEEGELSVIRRLADFLKVGHYQVRVVHYFLGGESMLRAISANVSKKKYHCPNMAFCTALHSRHGSQKVGRGPVSTQAWQPSDAAGPSRVLIIELGDPPGHPRNELSSDSLKSLARTVINTHQTGDLQRGLDLPIDILMVTQPALLFPGNTIQHPKTCLYVRPYNISIQVQPSDGEIEKQLPVQPKIIFLDRKGLKVDKVGPPSEPWVVSAHLKGSSKAVLRGLDVFSYRKVYGEADMQNGGDIFKSSPCEILGLKTSLRAEKRRLQ</sequence>
<dbReference type="PROSITE" id="PS51820">
    <property type="entry name" value="PA14"/>
    <property type="match status" value="1"/>
</dbReference>
<keyword evidence="6" id="KW-0472">Membrane</keyword>
<keyword evidence="10" id="KW-1185">Reference proteome</keyword>
<evidence type="ECO:0000313" key="9">
    <source>
        <dbReference type="Ensembl" id="ENSACOP00000018199.1"/>
    </source>
</evidence>
<keyword evidence="2" id="KW-1003">Cell membrane</keyword>
<name>A0A8B9G2N7_9PSIT</name>